<dbReference type="WBParaSite" id="JU765_v2.g16667.t1">
    <property type="protein sequence ID" value="JU765_v2.g16667.t1"/>
    <property type="gene ID" value="JU765_v2.g16667"/>
</dbReference>
<evidence type="ECO:0000313" key="1">
    <source>
        <dbReference type="Proteomes" id="UP000887576"/>
    </source>
</evidence>
<dbReference type="Proteomes" id="UP000887576">
    <property type="component" value="Unplaced"/>
</dbReference>
<name>A0AC34QIK7_9BILA</name>
<proteinExistence type="predicted"/>
<organism evidence="1 2">
    <name type="scientific">Panagrolaimus sp. JU765</name>
    <dbReference type="NCBI Taxonomy" id="591449"/>
    <lineage>
        <taxon>Eukaryota</taxon>
        <taxon>Metazoa</taxon>
        <taxon>Ecdysozoa</taxon>
        <taxon>Nematoda</taxon>
        <taxon>Chromadorea</taxon>
        <taxon>Rhabditida</taxon>
        <taxon>Tylenchina</taxon>
        <taxon>Panagrolaimomorpha</taxon>
        <taxon>Panagrolaimoidea</taxon>
        <taxon>Panagrolaimidae</taxon>
        <taxon>Panagrolaimus</taxon>
    </lineage>
</organism>
<reference evidence="2" key="1">
    <citation type="submission" date="2022-11" db="UniProtKB">
        <authorList>
            <consortium name="WormBaseParasite"/>
        </authorList>
    </citation>
    <scope>IDENTIFICATION</scope>
</reference>
<accession>A0AC34QIK7</accession>
<evidence type="ECO:0000313" key="2">
    <source>
        <dbReference type="WBParaSite" id="JU765_v2.g16667.t1"/>
    </source>
</evidence>
<sequence>MPKIFIIFVFSAIFLSFSTGQNIGGSYCSFASRLKLRICQVPLATFITNLEKETASELNGTQSALPILKKDKFIEVCKLFGEFENCSKPYMEDCSSDMSVVVYKSMYGYICNEGYDIYLRNGECFYETEKSPIVKKCKETFLEKTHKLKSDPSLFKQEKIDQTCSNMNEFLSCAHTSMEEQCGLEAWKLVHKMVKDLFEGLMHNCRINELNQED</sequence>
<protein>
    <submittedName>
        <fullName evidence="2">DUF19 domain-containing protein</fullName>
    </submittedName>
</protein>